<evidence type="ECO:0000256" key="4">
    <source>
        <dbReference type="ARBA" id="ARBA00022840"/>
    </source>
</evidence>
<evidence type="ECO:0000256" key="5">
    <source>
        <dbReference type="ARBA" id="ARBA00038035"/>
    </source>
</evidence>
<evidence type="ECO:0000259" key="11">
    <source>
        <dbReference type="PROSITE" id="PS50011"/>
    </source>
</evidence>
<dbReference type="InterPro" id="IPR008271">
    <property type="entry name" value="Ser/Thr_kinase_AS"/>
</dbReference>
<dbReference type="PANTHER" id="PTHR48013:SF9">
    <property type="entry name" value="DUAL SPECIFICITY MITOGEN-ACTIVATED PROTEIN KINASE KINASE 5"/>
    <property type="match status" value="1"/>
</dbReference>
<keyword evidence="10" id="KW-0812">Transmembrane</keyword>
<dbReference type="Proteomes" id="UP000264062">
    <property type="component" value="Unassembled WGS sequence"/>
</dbReference>
<keyword evidence="2" id="KW-0547">Nucleotide-binding</keyword>
<keyword evidence="4" id="KW-0067">ATP-binding</keyword>
<evidence type="ECO:0000256" key="8">
    <source>
        <dbReference type="ARBA" id="ARBA00049299"/>
    </source>
</evidence>
<dbReference type="Gene3D" id="1.10.510.10">
    <property type="entry name" value="Transferase(Phosphotransferase) domain 1"/>
    <property type="match status" value="1"/>
</dbReference>
<feature type="transmembrane region" description="Helical" evidence="10">
    <location>
        <begin position="188"/>
        <end position="207"/>
    </location>
</feature>
<dbReference type="SMART" id="SM00220">
    <property type="entry name" value="S_TKc"/>
    <property type="match status" value="1"/>
</dbReference>
<evidence type="ECO:0000313" key="13">
    <source>
        <dbReference type="Proteomes" id="UP000264062"/>
    </source>
</evidence>
<keyword evidence="1" id="KW-0808">Transferase</keyword>
<dbReference type="PROSITE" id="PS50011">
    <property type="entry name" value="PROTEIN_KINASE_DOM"/>
    <property type="match status" value="1"/>
</dbReference>
<dbReference type="Pfam" id="PF08308">
    <property type="entry name" value="PEGA"/>
    <property type="match status" value="3"/>
</dbReference>
<comment type="catalytic activity">
    <reaction evidence="8">
        <text>L-threonyl-[protein] + ATP = O-phospho-L-threonyl-[protein] + ADP + H(+)</text>
        <dbReference type="Rhea" id="RHEA:46608"/>
        <dbReference type="Rhea" id="RHEA-COMP:11060"/>
        <dbReference type="Rhea" id="RHEA-COMP:11605"/>
        <dbReference type="ChEBI" id="CHEBI:15378"/>
        <dbReference type="ChEBI" id="CHEBI:30013"/>
        <dbReference type="ChEBI" id="CHEBI:30616"/>
        <dbReference type="ChEBI" id="CHEBI:61977"/>
        <dbReference type="ChEBI" id="CHEBI:456216"/>
        <dbReference type="EC" id="2.7.12.2"/>
    </reaction>
</comment>
<comment type="similarity">
    <text evidence="5">Belongs to the protein kinase superfamily. STE Ser/Thr protein kinase family. MAP kinase kinase subfamily.</text>
</comment>
<evidence type="ECO:0000256" key="2">
    <source>
        <dbReference type="ARBA" id="ARBA00022741"/>
    </source>
</evidence>
<dbReference type="EMBL" id="DMZY01000147">
    <property type="protein sequence ID" value="HAV92522.1"/>
    <property type="molecule type" value="Genomic_DNA"/>
</dbReference>
<feature type="non-terminal residue" evidence="12">
    <location>
        <position position="1"/>
    </location>
</feature>
<dbReference type="InterPro" id="IPR011009">
    <property type="entry name" value="Kinase-like_dom_sf"/>
</dbReference>
<evidence type="ECO:0000256" key="7">
    <source>
        <dbReference type="ARBA" id="ARBA00049014"/>
    </source>
</evidence>
<gene>
    <name evidence="12" type="ORF">DCW38_05000</name>
</gene>
<comment type="catalytic activity">
    <reaction evidence="9">
        <text>L-tyrosyl-[protein] + ATP = O-phospho-L-tyrosyl-[protein] + ADP + H(+)</text>
        <dbReference type="Rhea" id="RHEA:10596"/>
        <dbReference type="Rhea" id="RHEA-COMP:10136"/>
        <dbReference type="Rhea" id="RHEA-COMP:20101"/>
        <dbReference type="ChEBI" id="CHEBI:15378"/>
        <dbReference type="ChEBI" id="CHEBI:30616"/>
        <dbReference type="ChEBI" id="CHEBI:46858"/>
        <dbReference type="ChEBI" id="CHEBI:61978"/>
        <dbReference type="ChEBI" id="CHEBI:456216"/>
        <dbReference type="EC" id="2.7.12.2"/>
    </reaction>
</comment>
<dbReference type="CDD" id="cd14014">
    <property type="entry name" value="STKc_PknB_like"/>
    <property type="match status" value="1"/>
</dbReference>
<keyword evidence="10" id="KW-1133">Transmembrane helix</keyword>
<evidence type="ECO:0000256" key="9">
    <source>
        <dbReference type="ARBA" id="ARBA00051693"/>
    </source>
</evidence>
<dbReference type="EC" id="2.7.12.2" evidence="6"/>
<comment type="caution">
    <text evidence="12">The sequence shown here is derived from an EMBL/GenBank/DDBJ whole genome shotgun (WGS) entry which is preliminary data.</text>
</comment>
<dbReference type="GO" id="GO:0004672">
    <property type="term" value="F:protein kinase activity"/>
    <property type="evidence" value="ECO:0007669"/>
    <property type="project" value="InterPro"/>
</dbReference>
<evidence type="ECO:0000256" key="10">
    <source>
        <dbReference type="SAM" id="Phobius"/>
    </source>
</evidence>
<dbReference type="PROSITE" id="PS00108">
    <property type="entry name" value="PROTEIN_KINASE_ST"/>
    <property type="match status" value="1"/>
</dbReference>
<dbReference type="SUPFAM" id="SSF56112">
    <property type="entry name" value="Protein kinase-like (PK-like)"/>
    <property type="match status" value="1"/>
</dbReference>
<dbReference type="Pfam" id="PF00069">
    <property type="entry name" value="Pkinase"/>
    <property type="match status" value="1"/>
</dbReference>
<dbReference type="AlphaFoldDB" id="A0A350HAF6"/>
<feature type="domain" description="Protein kinase" evidence="11">
    <location>
        <begin position="1"/>
        <end position="152"/>
    </location>
</feature>
<accession>A0A350HAF6</accession>
<keyword evidence="3" id="KW-0418">Kinase</keyword>
<evidence type="ECO:0000256" key="1">
    <source>
        <dbReference type="ARBA" id="ARBA00022679"/>
    </source>
</evidence>
<evidence type="ECO:0000256" key="6">
    <source>
        <dbReference type="ARBA" id="ARBA00038999"/>
    </source>
</evidence>
<proteinExistence type="inferred from homology"/>
<name>A0A350HAF6_UNCW3</name>
<comment type="catalytic activity">
    <reaction evidence="7">
        <text>L-seryl-[protein] + ATP = O-phospho-L-seryl-[protein] + ADP + H(+)</text>
        <dbReference type="Rhea" id="RHEA:17989"/>
        <dbReference type="Rhea" id="RHEA-COMP:9863"/>
        <dbReference type="Rhea" id="RHEA-COMP:11604"/>
        <dbReference type="ChEBI" id="CHEBI:15378"/>
        <dbReference type="ChEBI" id="CHEBI:29999"/>
        <dbReference type="ChEBI" id="CHEBI:30616"/>
        <dbReference type="ChEBI" id="CHEBI:83421"/>
        <dbReference type="ChEBI" id="CHEBI:456216"/>
        <dbReference type="EC" id="2.7.12.2"/>
    </reaction>
</comment>
<dbReference type="GO" id="GO:0005524">
    <property type="term" value="F:ATP binding"/>
    <property type="evidence" value="ECO:0007669"/>
    <property type="project" value="UniProtKB-KW"/>
</dbReference>
<organism evidence="12 13">
    <name type="scientific">candidate division WOR-3 bacterium</name>
    <dbReference type="NCBI Taxonomy" id="2052148"/>
    <lineage>
        <taxon>Bacteria</taxon>
        <taxon>Bacteria division WOR-3</taxon>
    </lineage>
</organism>
<protein>
    <recommendedName>
        <fullName evidence="6">mitogen-activated protein kinase kinase</fullName>
        <ecNumber evidence="6">2.7.12.2</ecNumber>
    </recommendedName>
</protein>
<reference evidence="12 13" key="1">
    <citation type="journal article" date="2018" name="Nat. Biotechnol.">
        <title>A standardized bacterial taxonomy based on genome phylogeny substantially revises the tree of life.</title>
        <authorList>
            <person name="Parks D.H."/>
            <person name="Chuvochina M."/>
            <person name="Waite D.W."/>
            <person name="Rinke C."/>
            <person name="Skarshewski A."/>
            <person name="Chaumeil P.A."/>
            <person name="Hugenholtz P."/>
        </authorList>
    </citation>
    <scope>NUCLEOTIDE SEQUENCE [LARGE SCALE GENOMIC DNA]</scope>
    <source>
        <strain evidence="12">UBA9956</strain>
    </source>
</reference>
<dbReference type="InterPro" id="IPR013229">
    <property type="entry name" value="PEGA"/>
</dbReference>
<keyword evidence="10" id="KW-0472">Membrane</keyword>
<dbReference type="InterPro" id="IPR000719">
    <property type="entry name" value="Prot_kinase_dom"/>
</dbReference>
<evidence type="ECO:0000313" key="12">
    <source>
        <dbReference type="EMBL" id="HAV92522.1"/>
    </source>
</evidence>
<dbReference type="PANTHER" id="PTHR48013">
    <property type="entry name" value="DUAL SPECIFICITY MITOGEN-ACTIVATED PROTEIN KINASE KINASE 5-RELATED"/>
    <property type="match status" value="1"/>
</dbReference>
<sequence length="436" mass="49987">GLTHVHKNHILHRDLKPDNIMVSDEGVVKLTDFGLAFGRESVNVTNPGTYVGTPAYFPPEQLTGQQLTVASDIFSLGITFAEILTGKNPFEGKNQFETINNILYFHDLNIDFNANEIPQIVVDILKAMLSRDVSKRPKSGEELLSALSQIEIDVTRETFRAYMFDATIVEDKSEIRIFVKKEKKNTPLAILILLSMMFVSLVTFQIFNSIRQKSDVRTVYVPNNAEEKPYLYIDSSPRGIQIKINDSIIVQTPQVISLDKGKFTLTSFSPDYERIDTTLDLTVNDSVFFNMEKIVIVEEFGYLSVNAMPWANVYVDNQLVDRTPSEENIKLKTGEYTLLLKHPNRKDYREKIKIEKDKVLRINIELEKAYGYFKIVVRPWADVYIDDQKVGTTPLSDSIRLLIGPHKLRLDNENYPSIEDEIIISEEEVLRKIYSY</sequence>
<evidence type="ECO:0000256" key="3">
    <source>
        <dbReference type="ARBA" id="ARBA00022777"/>
    </source>
</evidence>